<sequence length="659" mass="66706">MAASGRVVGDLRARRHGVARLIPAAGLGACPAHPDTPAAARPAGETTEGARRCQRWTLAVVCLASALLLFNVTAPNVALPAIAVDLSAGFSAQQWVLSAYAMVLASLLLAGGALGDRYGRRRLFLLGLAGFWVGSLLCTLAPTTELLIVGRLVQGAGAAALFPSGLALIAAEFDGPARARAIGVWGASVSGAIALGPLLGGILVEVVGWRAQFALAVLLVLPTAAVGLRHLRESRDSSSTRLDWLGAGLLTGAMVLLIVLVQRGNGVGWLSPVTLAMAGGALVLFALFTLVEFRSTAPLIAPALMRNPTFLGATLVAVVFAAAGFAPLVYLTLFLLRVHGSGPTLAGLEVAPFAVASLVVSLLAARVVARLGVRIALVGGLALCGVGLALMLDLGPDSGGLRLLPALLVFGVGAGVVNPTMTVAALSTVDAAHSGMASGINNTARQLGIAVGIAGLGAVFESRLADGTGARLAAGGVPGPQATAAAELAASGDLDAAGRSLGQAATALLPAYTSSFTHALTVVFLVGIAVIALGALVTVVLIRPAAEPVPAQTGGFTVVGDADGRPTEATCTHLGEVAADVTPSTDRGCEDCLRDGGTWVHLRKCLHCGHVGCCDSSPGRHASQHWHTSSHPLVQSFEPGEDWGWCYPDQLLVAPSTVT</sequence>
<feature type="transmembrane region" description="Helical" evidence="5">
    <location>
        <begin position="242"/>
        <end position="261"/>
    </location>
</feature>
<name>A0A543FX76_9PSEU</name>
<evidence type="ECO:0000259" key="6">
    <source>
        <dbReference type="PROSITE" id="PS50271"/>
    </source>
</evidence>
<dbReference type="PANTHER" id="PTHR42718:SF49">
    <property type="entry name" value="EXPORT PROTEIN"/>
    <property type="match status" value="1"/>
</dbReference>
<dbReference type="GO" id="GO:0005886">
    <property type="term" value="C:plasma membrane"/>
    <property type="evidence" value="ECO:0007669"/>
    <property type="project" value="UniProtKB-SubCell"/>
</dbReference>
<feature type="transmembrane region" description="Helical" evidence="5">
    <location>
        <begin position="209"/>
        <end position="230"/>
    </location>
</feature>
<comment type="subcellular location">
    <subcellularLocation>
        <location evidence="1">Cell membrane</location>
        <topology evidence="1">Multi-pass membrane protein</topology>
    </subcellularLocation>
</comment>
<dbReference type="SUPFAM" id="SSF103473">
    <property type="entry name" value="MFS general substrate transporter"/>
    <property type="match status" value="1"/>
</dbReference>
<dbReference type="GO" id="GO:0022857">
    <property type="term" value="F:transmembrane transporter activity"/>
    <property type="evidence" value="ECO:0007669"/>
    <property type="project" value="InterPro"/>
</dbReference>
<feature type="transmembrane region" description="Helical" evidence="5">
    <location>
        <begin position="345"/>
        <end position="364"/>
    </location>
</feature>
<evidence type="ECO:0000313" key="8">
    <source>
        <dbReference type="EMBL" id="TQM38436.1"/>
    </source>
</evidence>
<dbReference type="SUPFAM" id="SSF57850">
    <property type="entry name" value="RING/U-box"/>
    <property type="match status" value="1"/>
</dbReference>
<feature type="transmembrane region" description="Helical" evidence="5">
    <location>
        <begin position="56"/>
        <end position="74"/>
    </location>
</feature>
<proteinExistence type="predicted"/>
<feature type="transmembrane region" description="Helical" evidence="5">
    <location>
        <begin position="123"/>
        <end position="142"/>
    </location>
</feature>
<feature type="transmembrane region" description="Helical" evidence="5">
    <location>
        <begin position="371"/>
        <end position="392"/>
    </location>
</feature>
<feature type="transmembrane region" description="Helical" evidence="5">
    <location>
        <begin position="404"/>
        <end position="426"/>
    </location>
</feature>
<dbReference type="PANTHER" id="PTHR42718">
    <property type="entry name" value="MAJOR FACILITATOR SUPERFAMILY MULTIDRUG TRANSPORTER MFSC"/>
    <property type="match status" value="1"/>
</dbReference>
<dbReference type="Pfam" id="PF02148">
    <property type="entry name" value="zf-UBP"/>
    <property type="match status" value="1"/>
</dbReference>
<feature type="transmembrane region" description="Helical" evidence="5">
    <location>
        <begin position="519"/>
        <end position="542"/>
    </location>
</feature>
<evidence type="ECO:0000256" key="2">
    <source>
        <dbReference type="ARBA" id="ARBA00022692"/>
    </source>
</evidence>
<dbReference type="EMBL" id="VFPH01000002">
    <property type="protein sequence ID" value="TQM38436.1"/>
    <property type="molecule type" value="Genomic_DNA"/>
</dbReference>
<evidence type="ECO:0000256" key="3">
    <source>
        <dbReference type="ARBA" id="ARBA00022989"/>
    </source>
</evidence>
<dbReference type="PROSITE" id="PS50850">
    <property type="entry name" value="MFS"/>
    <property type="match status" value="1"/>
</dbReference>
<evidence type="ECO:0000256" key="4">
    <source>
        <dbReference type="ARBA" id="ARBA00023136"/>
    </source>
</evidence>
<dbReference type="Proteomes" id="UP000319818">
    <property type="component" value="Unassembled WGS sequence"/>
</dbReference>
<dbReference type="InterPro" id="IPR020846">
    <property type="entry name" value="MFS_dom"/>
</dbReference>
<accession>A0A543FX76</accession>
<dbReference type="InterPro" id="IPR011701">
    <property type="entry name" value="MFS"/>
</dbReference>
<dbReference type="PROSITE" id="PS50271">
    <property type="entry name" value="ZF_UBP"/>
    <property type="match status" value="1"/>
</dbReference>
<dbReference type="InterPro" id="IPR013083">
    <property type="entry name" value="Znf_RING/FYVE/PHD"/>
</dbReference>
<gene>
    <name evidence="8" type="ORF">FB388_5673</name>
</gene>
<feature type="domain" description="UBP-type" evidence="6">
    <location>
        <begin position="569"/>
        <end position="659"/>
    </location>
</feature>
<keyword evidence="9" id="KW-1185">Reference proteome</keyword>
<dbReference type="Gene3D" id="3.30.40.10">
    <property type="entry name" value="Zinc/RING finger domain, C3HC4 (zinc finger)"/>
    <property type="match status" value="1"/>
</dbReference>
<keyword evidence="3 5" id="KW-1133">Transmembrane helix</keyword>
<evidence type="ECO:0000313" key="9">
    <source>
        <dbReference type="Proteomes" id="UP000319818"/>
    </source>
</evidence>
<feature type="transmembrane region" description="Helical" evidence="5">
    <location>
        <begin position="267"/>
        <end position="290"/>
    </location>
</feature>
<dbReference type="Gene3D" id="1.20.1720.10">
    <property type="entry name" value="Multidrug resistance protein D"/>
    <property type="match status" value="1"/>
</dbReference>
<organism evidence="8 9">
    <name type="scientific">Pseudonocardia cypriaca</name>
    <dbReference type="NCBI Taxonomy" id="882449"/>
    <lineage>
        <taxon>Bacteria</taxon>
        <taxon>Bacillati</taxon>
        <taxon>Actinomycetota</taxon>
        <taxon>Actinomycetes</taxon>
        <taxon>Pseudonocardiales</taxon>
        <taxon>Pseudonocardiaceae</taxon>
        <taxon>Pseudonocardia</taxon>
    </lineage>
</organism>
<reference evidence="8 9" key="1">
    <citation type="submission" date="2019-06" db="EMBL/GenBank/DDBJ databases">
        <title>Sequencing the genomes of 1000 actinobacteria strains.</title>
        <authorList>
            <person name="Klenk H.-P."/>
        </authorList>
    </citation>
    <scope>NUCLEOTIDE SEQUENCE [LARGE SCALE GENOMIC DNA]</scope>
    <source>
        <strain evidence="8 9">DSM 45511</strain>
    </source>
</reference>
<dbReference type="InterPro" id="IPR001607">
    <property type="entry name" value="Znf_UBP"/>
</dbReference>
<comment type="caution">
    <text evidence="8">The sequence shown here is derived from an EMBL/GenBank/DDBJ whole genome shotgun (WGS) entry which is preliminary data.</text>
</comment>
<feature type="domain" description="Major facilitator superfamily (MFS) profile" evidence="7">
    <location>
        <begin position="57"/>
        <end position="546"/>
    </location>
</feature>
<dbReference type="OrthoDB" id="57886at2"/>
<dbReference type="AlphaFoldDB" id="A0A543FX76"/>
<dbReference type="GO" id="GO:0008270">
    <property type="term" value="F:zinc ion binding"/>
    <property type="evidence" value="ECO:0007669"/>
    <property type="project" value="InterPro"/>
</dbReference>
<dbReference type="PRINTS" id="PR01036">
    <property type="entry name" value="TCRTETB"/>
</dbReference>
<protein>
    <submittedName>
        <fullName evidence="8">EmrB/QacA subfamily drug resistance transporter</fullName>
    </submittedName>
</protein>
<keyword evidence="2 5" id="KW-0812">Transmembrane</keyword>
<feature type="transmembrane region" description="Helical" evidence="5">
    <location>
        <begin position="182"/>
        <end position="203"/>
    </location>
</feature>
<feature type="transmembrane region" description="Helical" evidence="5">
    <location>
        <begin position="148"/>
        <end position="170"/>
    </location>
</feature>
<dbReference type="InterPro" id="IPR036259">
    <property type="entry name" value="MFS_trans_sf"/>
</dbReference>
<evidence type="ECO:0000256" key="5">
    <source>
        <dbReference type="SAM" id="Phobius"/>
    </source>
</evidence>
<keyword evidence="4 5" id="KW-0472">Membrane</keyword>
<evidence type="ECO:0000259" key="7">
    <source>
        <dbReference type="PROSITE" id="PS50850"/>
    </source>
</evidence>
<evidence type="ECO:0000256" key="1">
    <source>
        <dbReference type="ARBA" id="ARBA00004651"/>
    </source>
</evidence>
<dbReference type="CDD" id="cd17321">
    <property type="entry name" value="MFS_MMR_MDR_like"/>
    <property type="match status" value="1"/>
</dbReference>
<dbReference type="Gene3D" id="1.20.1250.20">
    <property type="entry name" value="MFS general substrate transporter like domains"/>
    <property type="match status" value="1"/>
</dbReference>
<feature type="transmembrane region" description="Helical" evidence="5">
    <location>
        <begin position="310"/>
        <end position="333"/>
    </location>
</feature>
<dbReference type="RefSeq" id="WP_142105109.1">
    <property type="nucleotide sequence ID" value="NZ_VFPH01000002.1"/>
</dbReference>
<dbReference type="Pfam" id="PF07690">
    <property type="entry name" value="MFS_1"/>
    <property type="match status" value="1"/>
</dbReference>
<feature type="transmembrane region" description="Helical" evidence="5">
    <location>
        <begin position="94"/>
        <end position="114"/>
    </location>
</feature>